<dbReference type="EMBL" id="HF571520">
    <property type="protein sequence ID" value="CCQ32664.1"/>
    <property type="molecule type" value="Genomic_DNA"/>
</dbReference>
<gene>
    <name evidence="1" type="ORF">HTIA_0519</name>
</gene>
<dbReference type="AlphaFoldDB" id="S6CSF6"/>
<protein>
    <submittedName>
        <fullName evidence="1">Uncharacterized protein</fullName>
    </submittedName>
</protein>
<evidence type="ECO:0000313" key="2">
    <source>
        <dbReference type="Proteomes" id="UP000015381"/>
    </source>
</evidence>
<name>S6CSF6_9EURY</name>
<reference evidence="1 2" key="1">
    <citation type="journal article" date="2014" name="Environ. Microbiol.">
        <title>Halorhabdus tiamatea: proteogenomics and glycosidase activity measurements identify the first cultivated euryarchaeon from a deep-sea anoxic brine lake as potential polysaccharide degrader.</title>
        <authorList>
            <person name="Werner J."/>
            <person name="Ferrer M."/>
            <person name="Michel G."/>
            <person name="Mann A.J."/>
            <person name="Huang S."/>
            <person name="Juarez S."/>
            <person name="Ciordia S."/>
            <person name="Albar J.P."/>
            <person name="Alcaide M."/>
            <person name="La Cono V."/>
            <person name="Yakimov M.M."/>
            <person name="Antunes A."/>
            <person name="Taborda M."/>
            <person name="Da Costa M.S."/>
            <person name="Amann R.I."/>
            <person name="Gloeckner F.O."/>
            <person name="Golyshina O.V."/>
            <person name="Golyshin P.N."/>
            <person name="Teeling H."/>
        </authorList>
    </citation>
    <scope>NUCLEOTIDE SEQUENCE [LARGE SCALE GENOMIC DNA]</scope>
    <source>
        <strain evidence="2">SARL4B</strain>
    </source>
</reference>
<dbReference type="HOGENOM" id="CLU_2712718_0_0_2"/>
<accession>S6CSF6</accession>
<dbReference type="KEGG" id="hti:HTIA_0519"/>
<proteinExistence type="predicted"/>
<organism evidence="1 2">
    <name type="scientific">Halorhabdus tiamatea SARL4B</name>
    <dbReference type="NCBI Taxonomy" id="1033806"/>
    <lineage>
        <taxon>Archaea</taxon>
        <taxon>Methanobacteriati</taxon>
        <taxon>Methanobacteriota</taxon>
        <taxon>Stenosarchaea group</taxon>
        <taxon>Halobacteria</taxon>
        <taxon>Halobacteriales</taxon>
        <taxon>Haloarculaceae</taxon>
        <taxon>Halorhabdus</taxon>
    </lineage>
</organism>
<sequence length="72" mass="8406">MPDDPGYVFHYSDDTGFDCGWHREPNPHVDGKLHYQERSSAESYQYESVSFSAETPPRILWTVLDRLTDRLS</sequence>
<evidence type="ECO:0000313" key="1">
    <source>
        <dbReference type="EMBL" id="CCQ32664.1"/>
    </source>
</evidence>
<dbReference type="Proteomes" id="UP000015381">
    <property type="component" value="Chromosome I"/>
</dbReference>
<keyword evidence="2" id="KW-1185">Reference proteome</keyword>